<dbReference type="OrthoDB" id="2365338at2759"/>
<dbReference type="Proteomes" id="UP000439903">
    <property type="component" value="Unassembled WGS sequence"/>
</dbReference>
<organism evidence="1 2">
    <name type="scientific">Gigaspora margarita</name>
    <dbReference type="NCBI Taxonomy" id="4874"/>
    <lineage>
        <taxon>Eukaryota</taxon>
        <taxon>Fungi</taxon>
        <taxon>Fungi incertae sedis</taxon>
        <taxon>Mucoromycota</taxon>
        <taxon>Glomeromycotina</taxon>
        <taxon>Glomeromycetes</taxon>
        <taxon>Diversisporales</taxon>
        <taxon>Gigasporaceae</taxon>
        <taxon>Gigaspora</taxon>
    </lineage>
</organism>
<evidence type="ECO:0000313" key="1">
    <source>
        <dbReference type="EMBL" id="KAF0558392.1"/>
    </source>
</evidence>
<keyword evidence="2" id="KW-1185">Reference proteome</keyword>
<sequence length="266" mass="31453">MLGNFEIPENLKKILEKAINDVKESPETLKKAIDYVKESPEILEHQELKKYFQKLDQQLKDLEKVSKIEDFNMSNLAFNILSSLANLKTKIGLFVEKVNYLNLESIFLNEIDSITSEIDKYLKLLPEWNDYCIIIINQFEVLNNFVKNIEDSLFYFEIQEKLLPKIGEIKEELFNKSETIHEYETKKKNSFRSKYYKEQIKQDEDAVYLNFLFTIGLKSVYDLIVELECIAKKLKLLDSTSIQKILDFLKKLNYELKQTELKSCQN</sequence>
<comment type="caution">
    <text evidence="1">The sequence shown here is derived from an EMBL/GenBank/DDBJ whole genome shotgun (WGS) entry which is preliminary data.</text>
</comment>
<gene>
    <name evidence="1" type="ORF">F8M41_009283</name>
</gene>
<evidence type="ECO:0000313" key="2">
    <source>
        <dbReference type="Proteomes" id="UP000439903"/>
    </source>
</evidence>
<proteinExistence type="predicted"/>
<reference evidence="1 2" key="1">
    <citation type="journal article" date="2019" name="Environ. Microbiol.">
        <title>At the nexus of three kingdoms: the genome of the mycorrhizal fungus Gigaspora margarita provides insights into plant, endobacterial and fungal interactions.</title>
        <authorList>
            <person name="Venice F."/>
            <person name="Ghignone S."/>
            <person name="Salvioli di Fossalunga A."/>
            <person name="Amselem J."/>
            <person name="Novero M."/>
            <person name="Xianan X."/>
            <person name="Sedzielewska Toro K."/>
            <person name="Morin E."/>
            <person name="Lipzen A."/>
            <person name="Grigoriev I.V."/>
            <person name="Henrissat B."/>
            <person name="Martin F.M."/>
            <person name="Bonfante P."/>
        </authorList>
    </citation>
    <scope>NUCLEOTIDE SEQUENCE [LARGE SCALE GENOMIC DNA]</scope>
    <source>
        <strain evidence="1 2">BEG34</strain>
    </source>
</reference>
<dbReference type="EMBL" id="WTPW01000021">
    <property type="protein sequence ID" value="KAF0558392.1"/>
    <property type="molecule type" value="Genomic_DNA"/>
</dbReference>
<protein>
    <submittedName>
        <fullName evidence="1">Uncharacterized protein</fullName>
    </submittedName>
</protein>
<accession>A0A8H4B493</accession>
<name>A0A8H4B493_GIGMA</name>
<dbReference type="AlphaFoldDB" id="A0A8H4B493"/>